<feature type="chain" id="PRO_5034504432" evidence="1">
    <location>
        <begin position="23"/>
        <end position="133"/>
    </location>
</feature>
<organism evidence="2 3">
    <name type="scientific">Derxia gummosa DSM 723</name>
    <dbReference type="NCBI Taxonomy" id="1121388"/>
    <lineage>
        <taxon>Bacteria</taxon>
        <taxon>Pseudomonadati</taxon>
        <taxon>Pseudomonadota</taxon>
        <taxon>Betaproteobacteria</taxon>
        <taxon>Burkholderiales</taxon>
        <taxon>Alcaligenaceae</taxon>
        <taxon>Derxia</taxon>
    </lineage>
</organism>
<evidence type="ECO:0000256" key="1">
    <source>
        <dbReference type="SAM" id="SignalP"/>
    </source>
</evidence>
<dbReference type="AlphaFoldDB" id="A0A8B6X9E8"/>
<reference evidence="3" key="1">
    <citation type="submission" date="2025-08" db="UniProtKB">
        <authorList>
            <consortium name="RefSeq"/>
        </authorList>
    </citation>
    <scope>IDENTIFICATION</scope>
</reference>
<sequence>MNKTSLLLATLALTLSGAAAHAAGIPATDLEQRLAEPYRGALFEAPAEGRALTREQVRAELAEALRLGDAPVGEDGLTPRERNPAAFPARAVVARSRAEVKAELAEALRLGLAPIGEDGLAPRDRAPAMYPAS</sequence>
<keyword evidence="2" id="KW-1185">Reference proteome</keyword>
<dbReference type="Pfam" id="PF13663">
    <property type="entry name" value="DUF4148"/>
    <property type="match status" value="1"/>
</dbReference>
<name>A0A8B6X9E8_9BURK</name>
<protein>
    <submittedName>
        <fullName evidence="3">DUF4148 domain-containing protein</fullName>
    </submittedName>
</protein>
<evidence type="ECO:0000313" key="2">
    <source>
        <dbReference type="Proteomes" id="UP000675920"/>
    </source>
</evidence>
<feature type="signal peptide" evidence="1">
    <location>
        <begin position="1"/>
        <end position="22"/>
    </location>
</feature>
<dbReference type="InterPro" id="IPR025421">
    <property type="entry name" value="DUF4148"/>
</dbReference>
<proteinExistence type="predicted"/>
<keyword evidence="1" id="KW-0732">Signal</keyword>
<dbReference type="Proteomes" id="UP000675920">
    <property type="component" value="Unplaced"/>
</dbReference>
<evidence type="ECO:0000313" key="3">
    <source>
        <dbReference type="RefSeq" id="WP_051378660.1"/>
    </source>
</evidence>
<dbReference type="RefSeq" id="WP_051378660.1">
    <property type="nucleotide sequence ID" value="NZ_AXWS01000013.1"/>
</dbReference>
<accession>A0A8B6X9E8</accession>
<dbReference type="OrthoDB" id="8690325at2"/>